<dbReference type="InterPro" id="IPR053935">
    <property type="entry name" value="VKGC_lumenal_dom"/>
</dbReference>
<dbReference type="Pfam" id="PF22777">
    <property type="entry name" value="VKGC_lumenal_dom"/>
    <property type="match status" value="1"/>
</dbReference>
<evidence type="ECO:0000313" key="9">
    <source>
        <dbReference type="EMBL" id="TKT88555.1"/>
    </source>
</evidence>
<evidence type="ECO:0000256" key="4">
    <source>
        <dbReference type="ARBA" id="ARBA00023136"/>
    </source>
</evidence>
<feature type="transmembrane region" description="Helical" evidence="7">
    <location>
        <begin position="46"/>
        <end position="63"/>
    </location>
</feature>
<comment type="subcellular location">
    <subcellularLocation>
        <location evidence="1">Endomembrane system</location>
        <topology evidence="1">Multi-pass membrane protein</topology>
    </subcellularLocation>
</comment>
<dbReference type="GO" id="GO:0019842">
    <property type="term" value="F:vitamin binding"/>
    <property type="evidence" value="ECO:0007669"/>
    <property type="project" value="TreeGrafter"/>
</dbReference>
<dbReference type="GO" id="GO:0008488">
    <property type="term" value="F:gamma-glutamyl carboxylase activity"/>
    <property type="evidence" value="ECO:0007669"/>
    <property type="project" value="InterPro"/>
</dbReference>
<dbReference type="Proteomes" id="UP000304900">
    <property type="component" value="Unassembled WGS sequence"/>
</dbReference>
<accession>A0A4U6CXJ7</accession>
<evidence type="ECO:0000256" key="7">
    <source>
        <dbReference type="SAM" id="Phobius"/>
    </source>
</evidence>
<keyword evidence="4 7" id="KW-0472">Membrane</keyword>
<feature type="transmembrane region" description="Helical" evidence="7">
    <location>
        <begin position="234"/>
        <end position="267"/>
    </location>
</feature>
<name>A0A4U6CXJ7_9BACT</name>
<keyword evidence="2 7" id="KW-0812">Transmembrane</keyword>
<dbReference type="PANTHER" id="PTHR12639">
    <property type="entry name" value="VITAMIN K-DEPENDENT GAMMA-CARBOXYLASE"/>
    <property type="match status" value="1"/>
</dbReference>
<comment type="caution">
    <text evidence="9">The sequence shown here is derived from an EMBL/GenBank/DDBJ whole genome shotgun (WGS) entry which is preliminary data.</text>
</comment>
<evidence type="ECO:0000256" key="2">
    <source>
        <dbReference type="ARBA" id="ARBA00022692"/>
    </source>
</evidence>
<dbReference type="RefSeq" id="WP_137343092.1">
    <property type="nucleotide sequence ID" value="NZ_BSQH01000011.1"/>
</dbReference>
<organism evidence="9 10">
    <name type="scientific">Dyadobacter frigoris</name>
    <dbReference type="NCBI Taxonomy" id="2576211"/>
    <lineage>
        <taxon>Bacteria</taxon>
        <taxon>Pseudomonadati</taxon>
        <taxon>Bacteroidota</taxon>
        <taxon>Cytophagia</taxon>
        <taxon>Cytophagales</taxon>
        <taxon>Spirosomataceae</taxon>
        <taxon>Dyadobacter</taxon>
    </lineage>
</organism>
<feature type="transmembrane region" description="Helical" evidence="7">
    <location>
        <begin position="75"/>
        <end position="105"/>
    </location>
</feature>
<dbReference type="InterPro" id="IPR007782">
    <property type="entry name" value="VKG_COase"/>
</dbReference>
<reference evidence="9 10" key="1">
    <citation type="submission" date="2019-05" db="EMBL/GenBank/DDBJ databases">
        <title>Dyadobacter AR-3-8 sp. nov., isolated from arctic soil.</title>
        <authorList>
            <person name="Chaudhary D.K."/>
        </authorList>
    </citation>
    <scope>NUCLEOTIDE SEQUENCE [LARGE SCALE GENOMIC DNA]</scope>
    <source>
        <strain evidence="9 10">AR-3-8</strain>
    </source>
</reference>
<dbReference type="SMART" id="SM00752">
    <property type="entry name" value="HTTM"/>
    <property type="match status" value="1"/>
</dbReference>
<feature type="transmembrane region" description="Helical" evidence="7">
    <location>
        <begin position="297"/>
        <end position="315"/>
    </location>
</feature>
<evidence type="ECO:0000256" key="6">
    <source>
        <dbReference type="ARBA" id="ARBA00023239"/>
    </source>
</evidence>
<dbReference type="InterPro" id="IPR053934">
    <property type="entry name" value="HTTM_dom"/>
</dbReference>
<evidence type="ECO:0000256" key="1">
    <source>
        <dbReference type="ARBA" id="ARBA00004127"/>
    </source>
</evidence>
<keyword evidence="3 7" id="KW-1133">Transmembrane helix</keyword>
<feature type="transmembrane region" description="Helical" evidence="7">
    <location>
        <begin position="21"/>
        <end position="40"/>
    </location>
</feature>
<dbReference type="InterPro" id="IPR011020">
    <property type="entry name" value="HTTM-like"/>
</dbReference>
<keyword evidence="5" id="KW-1015">Disulfide bond</keyword>
<feature type="transmembrane region" description="Helical" evidence="7">
    <location>
        <begin position="117"/>
        <end position="139"/>
    </location>
</feature>
<dbReference type="Pfam" id="PF05090">
    <property type="entry name" value="HTTM"/>
    <property type="match status" value="1"/>
</dbReference>
<dbReference type="OrthoDB" id="341137at2"/>
<evidence type="ECO:0000313" key="10">
    <source>
        <dbReference type="Proteomes" id="UP000304900"/>
    </source>
</evidence>
<dbReference type="GO" id="GO:0012505">
    <property type="term" value="C:endomembrane system"/>
    <property type="evidence" value="ECO:0007669"/>
    <property type="project" value="UniProtKB-SubCell"/>
</dbReference>
<dbReference type="EMBL" id="SZVO01000015">
    <property type="protein sequence ID" value="TKT88555.1"/>
    <property type="molecule type" value="Genomic_DNA"/>
</dbReference>
<feature type="transmembrane region" description="Helical" evidence="7">
    <location>
        <begin position="151"/>
        <end position="170"/>
    </location>
</feature>
<dbReference type="PANTHER" id="PTHR12639:SF7">
    <property type="entry name" value="HTTM DOMAIN-CONTAINING PROTEIN"/>
    <property type="match status" value="1"/>
</dbReference>
<protein>
    <submittedName>
        <fullName evidence="9">HTTM domain-containing protein</fullName>
    </submittedName>
</protein>
<sequence length="446" mass="52811">MSLVNKTIRKGKEFAGSESLAFFRIVFGLLLFVSEVRFIWKGWVTDFYVTPQFFFSFYGFEWVRPLPDPYMHWVFYALVALSLLITFGLFYRFSIIAFFLVFTYVELLDKSVYLNHYYQVSLLALLMCLLPMNGSYSLDNYIIKSSRLDKIPYWMIWVLRVQVGIVYFFGGIAKLRYDWLFEAQPLRIWLSANQNFPVIGSLLTETWVAFSLSWFALFFDLSAPFFLSFKRTRIYMYAVIVIFHLLTHFLFYIGMFPWMMIFTALIFFPAKLHQKVLDFLFGRWKQLSIAIPAPNVSYYKTLAFSFLFFCFQLIMPFRSRLYGGNVLWHEQGFRFSWNIMLMEKNASLEYEVKVKGTGKQFTVRPNKYLTRIQARQCSFQPDMILQFAHMLHQYYLDSGVGDTEIRAVCYASVNGHESNLLINPDVDLTKEKDSFAPKTWITDWKQ</sequence>
<gene>
    <name evidence="9" type="ORF">FDK13_26765</name>
</gene>
<feature type="domain" description="HTTM-like" evidence="8">
    <location>
        <begin position="12"/>
        <end position="272"/>
    </location>
</feature>
<keyword evidence="6" id="KW-0456">Lyase</keyword>
<evidence type="ECO:0000256" key="5">
    <source>
        <dbReference type="ARBA" id="ARBA00023157"/>
    </source>
</evidence>
<evidence type="ECO:0000256" key="3">
    <source>
        <dbReference type="ARBA" id="ARBA00022989"/>
    </source>
</evidence>
<evidence type="ECO:0000259" key="8">
    <source>
        <dbReference type="SMART" id="SM00752"/>
    </source>
</evidence>
<proteinExistence type="predicted"/>
<feature type="transmembrane region" description="Helical" evidence="7">
    <location>
        <begin position="207"/>
        <end position="227"/>
    </location>
</feature>
<keyword evidence="10" id="KW-1185">Reference proteome</keyword>
<dbReference type="AlphaFoldDB" id="A0A4U6CXJ7"/>